<reference evidence="4" key="1">
    <citation type="submission" date="2022-06" db="EMBL/GenBank/DDBJ databases">
        <title>Aquibacillus sp. a new bacterium isolated from soil saline samples.</title>
        <authorList>
            <person name="Galisteo C."/>
            <person name="De La Haba R."/>
            <person name="Sanchez-Porro C."/>
            <person name="Ventosa A."/>
        </authorList>
    </citation>
    <scope>NUCLEOTIDE SEQUENCE</scope>
    <source>
        <strain evidence="4">JCM 12387</strain>
    </source>
</reference>
<dbReference type="EMBL" id="JAMQJZ010000009">
    <property type="protein sequence ID" value="MDC3421209.1"/>
    <property type="molecule type" value="Genomic_DNA"/>
</dbReference>
<name>A0A9X4AIY8_9BACI</name>
<sequence length="399" mass="43318">MQQESLDIKARSEMITAHLVDWRRHLHRYPELSFQEKNTSAFIQAILKQIGVTDIQTGVAGFGVVATISGGSGPVIGLRADLDALPITESTGVQFASEHPGIMHACGHDAHMAMLLGAAKLLVEDKKANRLYGTIKLLFQPAEESADEHGLTGAPYVLKSGVINDIESAIALHVCPWRYAGDIQVNKGPSMANIDNFTLVIHGKGSHGGYPHQGHDPIWMSSFVLQGMYSLISRKMNPLEVGTISVGEIKSGTTANVIPDTVTIIGTLRSYTNDVRNQLIQELESIAKVVEPLSGSYDLEIEHGEPALDNDPAITDLITSVAKEIYPSMTIFEEPFGMGGEDFGHITKEIPGAMFFLGCAKENIKESNLHNPDFMINEDALPIGVALLTECAHRLTERS</sequence>
<keyword evidence="2" id="KW-0479">Metal-binding</keyword>
<gene>
    <name evidence="4" type="ORF">NC661_12590</name>
</gene>
<feature type="binding site" evidence="2">
    <location>
        <position position="106"/>
    </location>
    <ligand>
        <name>Mn(2+)</name>
        <dbReference type="ChEBI" id="CHEBI:29035"/>
        <label>2</label>
    </ligand>
</feature>
<feature type="binding site" evidence="2">
    <location>
        <position position="144"/>
    </location>
    <ligand>
        <name>Mn(2+)</name>
        <dbReference type="ChEBI" id="CHEBI:29035"/>
        <label>2</label>
    </ligand>
</feature>
<dbReference type="RefSeq" id="WP_259871669.1">
    <property type="nucleotide sequence ID" value="NZ_JAMQJZ010000009.1"/>
</dbReference>
<dbReference type="SUPFAM" id="SSF55031">
    <property type="entry name" value="Bacterial exopeptidase dimerisation domain"/>
    <property type="match status" value="1"/>
</dbReference>
<dbReference type="Gene3D" id="3.40.630.10">
    <property type="entry name" value="Zn peptidases"/>
    <property type="match status" value="1"/>
</dbReference>
<evidence type="ECO:0000256" key="1">
    <source>
        <dbReference type="ARBA" id="ARBA00022801"/>
    </source>
</evidence>
<dbReference type="InterPro" id="IPR002933">
    <property type="entry name" value="Peptidase_M20"/>
</dbReference>
<dbReference type="PANTHER" id="PTHR11014">
    <property type="entry name" value="PEPTIDASE M20 FAMILY MEMBER"/>
    <property type="match status" value="1"/>
</dbReference>
<dbReference type="Proteomes" id="UP001145072">
    <property type="component" value="Unassembled WGS sequence"/>
</dbReference>
<comment type="cofactor">
    <cofactor evidence="2">
        <name>Mn(2+)</name>
        <dbReference type="ChEBI" id="CHEBI:29035"/>
    </cofactor>
    <text evidence="2">The Mn(2+) ion enhances activity.</text>
</comment>
<keyword evidence="2" id="KW-0464">Manganese</keyword>
<dbReference type="Pfam" id="PF01546">
    <property type="entry name" value="Peptidase_M20"/>
    <property type="match status" value="1"/>
</dbReference>
<dbReference type="GO" id="GO:0050118">
    <property type="term" value="F:N-acetyldiaminopimelate deacetylase activity"/>
    <property type="evidence" value="ECO:0007669"/>
    <property type="project" value="UniProtKB-ARBA"/>
</dbReference>
<dbReference type="GO" id="GO:0019877">
    <property type="term" value="P:diaminopimelate biosynthetic process"/>
    <property type="evidence" value="ECO:0007669"/>
    <property type="project" value="UniProtKB-ARBA"/>
</dbReference>
<feature type="binding site" evidence="2">
    <location>
        <position position="173"/>
    </location>
    <ligand>
        <name>Mn(2+)</name>
        <dbReference type="ChEBI" id="CHEBI:29035"/>
        <label>1</label>
    </ligand>
</feature>
<dbReference type="InterPro" id="IPR036264">
    <property type="entry name" value="Bact_exopeptidase_dim_dom"/>
</dbReference>
<dbReference type="InterPro" id="IPR017439">
    <property type="entry name" value="Amidohydrolase"/>
</dbReference>
<keyword evidence="1" id="KW-0378">Hydrolase</keyword>
<evidence type="ECO:0000313" key="4">
    <source>
        <dbReference type="EMBL" id="MDC3421209.1"/>
    </source>
</evidence>
<dbReference type="Gene3D" id="3.30.70.360">
    <property type="match status" value="1"/>
</dbReference>
<keyword evidence="5" id="KW-1185">Reference proteome</keyword>
<dbReference type="NCBIfam" id="TIGR01891">
    <property type="entry name" value="amidohydrolases"/>
    <property type="match status" value="1"/>
</dbReference>
<dbReference type="InterPro" id="IPR011650">
    <property type="entry name" value="Peptidase_M20_dimer"/>
</dbReference>
<dbReference type="AlphaFoldDB" id="A0A9X4AIY8"/>
<evidence type="ECO:0000259" key="3">
    <source>
        <dbReference type="Pfam" id="PF07687"/>
    </source>
</evidence>
<dbReference type="PIRSF" id="PIRSF005962">
    <property type="entry name" value="Pept_M20D_amidohydro"/>
    <property type="match status" value="1"/>
</dbReference>
<dbReference type="Pfam" id="PF07687">
    <property type="entry name" value="M20_dimer"/>
    <property type="match status" value="1"/>
</dbReference>
<dbReference type="FunFam" id="3.30.70.360:FF:000001">
    <property type="entry name" value="N-acetyldiaminopimelate deacetylase"/>
    <property type="match status" value="1"/>
</dbReference>
<comment type="caution">
    <text evidence="4">The sequence shown here is derived from an EMBL/GenBank/DDBJ whole genome shotgun (WGS) entry which is preliminary data.</text>
</comment>
<evidence type="ECO:0000256" key="2">
    <source>
        <dbReference type="PIRSR" id="PIRSR005962-1"/>
    </source>
</evidence>
<accession>A0A9X4AIY8</accession>
<organism evidence="4 5">
    <name type="scientific">Aquibacillus koreensis</name>
    <dbReference type="NCBI Taxonomy" id="279446"/>
    <lineage>
        <taxon>Bacteria</taxon>
        <taxon>Bacillati</taxon>
        <taxon>Bacillota</taxon>
        <taxon>Bacilli</taxon>
        <taxon>Bacillales</taxon>
        <taxon>Bacillaceae</taxon>
        <taxon>Aquibacillus</taxon>
    </lineage>
</organism>
<dbReference type="PANTHER" id="PTHR11014:SF63">
    <property type="entry name" value="METALLOPEPTIDASE, PUTATIVE (AFU_ORTHOLOGUE AFUA_6G09600)-RELATED"/>
    <property type="match status" value="1"/>
</dbReference>
<protein>
    <submittedName>
        <fullName evidence="4">Amidohydrolase</fullName>
    </submittedName>
</protein>
<feature type="binding site" evidence="2">
    <location>
        <position position="370"/>
    </location>
    <ligand>
        <name>Mn(2+)</name>
        <dbReference type="ChEBI" id="CHEBI:29035"/>
        <label>2</label>
    </ligand>
</feature>
<dbReference type="GO" id="GO:0046872">
    <property type="term" value="F:metal ion binding"/>
    <property type="evidence" value="ECO:0007669"/>
    <property type="project" value="UniProtKB-KW"/>
</dbReference>
<feature type="binding site" evidence="2">
    <location>
        <position position="108"/>
    </location>
    <ligand>
        <name>Mn(2+)</name>
        <dbReference type="ChEBI" id="CHEBI:29035"/>
        <label>2</label>
    </ligand>
</feature>
<feature type="domain" description="Peptidase M20 dimerisation" evidence="3">
    <location>
        <begin position="193"/>
        <end position="289"/>
    </location>
</feature>
<dbReference type="SUPFAM" id="SSF53187">
    <property type="entry name" value="Zn-dependent exopeptidases"/>
    <property type="match status" value="1"/>
</dbReference>
<evidence type="ECO:0000313" key="5">
    <source>
        <dbReference type="Proteomes" id="UP001145072"/>
    </source>
</evidence>
<proteinExistence type="predicted"/>